<organism evidence="1 2">
    <name type="scientific">Agromyces lapidis</name>
    <dbReference type="NCBI Taxonomy" id="279574"/>
    <lineage>
        <taxon>Bacteria</taxon>
        <taxon>Bacillati</taxon>
        <taxon>Actinomycetota</taxon>
        <taxon>Actinomycetes</taxon>
        <taxon>Micrococcales</taxon>
        <taxon>Microbacteriaceae</taxon>
        <taxon>Agromyces</taxon>
    </lineage>
</organism>
<dbReference type="EMBL" id="JBHMBL010000001">
    <property type="protein sequence ID" value="MFB9642405.1"/>
    <property type="molecule type" value="Genomic_DNA"/>
</dbReference>
<accession>A0ABV5SQ05</accession>
<comment type="caution">
    <text evidence="1">The sequence shown here is derived from an EMBL/GenBank/DDBJ whole genome shotgun (WGS) entry which is preliminary data.</text>
</comment>
<proteinExistence type="predicted"/>
<name>A0ABV5SQ05_9MICO</name>
<dbReference type="Gene3D" id="3.30.70.1280">
    <property type="entry name" value="SP0830-like domains"/>
    <property type="match status" value="1"/>
</dbReference>
<protein>
    <submittedName>
        <fullName evidence="1">DUF1697 domain-containing protein</fullName>
    </submittedName>
</protein>
<sequence>MTEWIALLRGVNVGGITVRSAELAALFRELGFDGVRTVLASGNVAFSTGGPGANNGAAVPPESGSELKSRIERALSDRFGYEAWIVLVTRDELERVIASFPFDADREGWHPYVVFSSSPDALDELVAAAGGLDAADDIVARGVGVLYWHNRRERGVDSAFSKVTAKARFKPSITTRNLRTLRKLTA</sequence>
<evidence type="ECO:0000313" key="2">
    <source>
        <dbReference type="Proteomes" id="UP001589667"/>
    </source>
</evidence>
<dbReference type="Gene3D" id="3.30.70.1260">
    <property type="entry name" value="bacterial protein sp0830 like"/>
    <property type="match status" value="1"/>
</dbReference>
<keyword evidence="2" id="KW-1185">Reference proteome</keyword>
<dbReference type="SUPFAM" id="SSF160379">
    <property type="entry name" value="SP0830-like"/>
    <property type="match status" value="1"/>
</dbReference>
<dbReference type="Proteomes" id="UP001589667">
    <property type="component" value="Unassembled WGS sequence"/>
</dbReference>
<reference evidence="1 2" key="1">
    <citation type="submission" date="2024-09" db="EMBL/GenBank/DDBJ databases">
        <authorList>
            <person name="Sun Q."/>
            <person name="Mori K."/>
        </authorList>
    </citation>
    <scope>NUCLEOTIDE SEQUENCE [LARGE SCALE GENOMIC DNA]</scope>
    <source>
        <strain evidence="1 2">JCM 14321</strain>
    </source>
</reference>
<dbReference type="Pfam" id="PF08002">
    <property type="entry name" value="DUF1697"/>
    <property type="match status" value="1"/>
</dbReference>
<gene>
    <name evidence="1" type="ORF">ACFFQV_08925</name>
</gene>
<dbReference type="PANTHER" id="PTHR36439">
    <property type="entry name" value="BLL4334 PROTEIN"/>
    <property type="match status" value="1"/>
</dbReference>
<evidence type="ECO:0000313" key="1">
    <source>
        <dbReference type="EMBL" id="MFB9642405.1"/>
    </source>
</evidence>
<dbReference type="PANTHER" id="PTHR36439:SF1">
    <property type="entry name" value="DUF1697 DOMAIN-CONTAINING PROTEIN"/>
    <property type="match status" value="1"/>
</dbReference>
<dbReference type="PIRSF" id="PIRSF008502">
    <property type="entry name" value="UCP008502"/>
    <property type="match status" value="1"/>
</dbReference>
<dbReference type="InterPro" id="IPR012545">
    <property type="entry name" value="DUF1697"/>
</dbReference>
<dbReference type="RefSeq" id="WP_157424127.1">
    <property type="nucleotide sequence ID" value="NZ_BAAANI010000001.1"/>
</dbReference>